<keyword evidence="2" id="KW-0812">Transmembrane</keyword>
<dbReference type="EMBL" id="FOVD01000001">
    <property type="protein sequence ID" value="SFN04576.1"/>
    <property type="molecule type" value="Genomic_DNA"/>
</dbReference>
<evidence type="ECO:0000313" key="3">
    <source>
        <dbReference type="EMBL" id="SFN04576.1"/>
    </source>
</evidence>
<keyword evidence="2 3" id="KW-0449">Lipoprotein</keyword>
<evidence type="ECO:0000256" key="1">
    <source>
        <dbReference type="ARBA" id="ARBA00007613"/>
    </source>
</evidence>
<accession>A0A1I4VUA4</accession>
<protein>
    <submittedName>
        <fullName evidence="3">Efflux transporter, outer membrane factor (OMF) lipoprotein, NodT family</fullName>
    </submittedName>
</protein>
<name>A0A1I4VUA4_CHROL</name>
<gene>
    <name evidence="3" type="ORF">SAMN05421594_0612</name>
</gene>
<dbReference type="PANTHER" id="PTHR30203">
    <property type="entry name" value="OUTER MEMBRANE CATION EFFLUX PROTEIN"/>
    <property type="match status" value="1"/>
</dbReference>
<dbReference type="InterPro" id="IPR003423">
    <property type="entry name" value="OMP_efflux"/>
</dbReference>
<sequence>MIIKMNSIKNIAYIALISGVAVSCKVQKFEQPEVKMPEAFRNDSIVADAQDNIAKTSYRDFFKDPVLVGLIDKAIAQNNNFLVALKQIEYASLAYNQSKWGNVPTISATVANASISRPSDNSMNGMMAGQFMGRKYTEDYTTSVNISWEADIWGKIRGRKEQALTEYLKTQEAAKAVKTQLVASVVQGYYNLLMLDTQLQITKSNLEYSDTTLKFLTKQQELGLTTALAVQQQEIVKDQILKTVPAIESSIAVQENALSLLTGSMPDKIERSASLNNVQSPDRIAAGIPSELLSYRPDIKTAELEVRKSAAAIHVAKMSMYPSLNITAQGGLNAFQASHWFSVPGSLFGMAAGMIAQPILNGKQLKTQYEQSKVLADQAEINFKQSVLKAVGEVSDALVQIQKLEEQQKIAEGLAAKSGEAVKKADILFKYNSATYVEVIIAQSNKLQAELDLASLKAQRLNAITSLYRAVGGGWQ</sequence>
<dbReference type="PROSITE" id="PS51257">
    <property type="entry name" value="PROKAR_LIPOPROTEIN"/>
    <property type="match status" value="1"/>
</dbReference>
<evidence type="ECO:0000256" key="2">
    <source>
        <dbReference type="RuleBase" id="RU362097"/>
    </source>
</evidence>
<dbReference type="GO" id="GO:0005886">
    <property type="term" value="C:plasma membrane"/>
    <property type="evidence" value="ECO:0007669"/>
    <property type="project" value="UniProtKB-SubCell"/>
</dbReference>
<evidence type="ECO:0000313" key="4">
    <source>
        <dbReference type="Proteomes" id="UP000198769"/>
    </source>
</evidence>
<reference evidence="4" key="1">
    <citation type="submission" date="2016-10" db="EMBL/GenBank/DDBJ databases">
        <authorList>
            <person name="Varghese N."/>
            <person name="Submissions S."/>
        </authorList>
    </citation>
    <scope>NUCLEOTIDE SEQUENCE [LARGE SCALE GENOMIC DNA]</scope>
    <source>
        <strain evidence="4">DSM 25575</strain>
    </source>
</reference>
<proteinExistence type="inferred from homology"/>
<dbReference type="InterPro" id="IPR010131">
    <property type="entry name" value="MdtP/NodT-like"/>
</dbReference>
<dbReference type="Gene3D" id="2.20.200.10">
    <property type="entry name" value="Outer membrane efflux proteins (OEP)"/>
    <property type="match status" value="1"/>
</dbReference>
<dbReference type="Pfam" id="PF02321">
    <property type="entry name" value="OEP"/>
    <property type="match status" value="2"/>
</dbReference>
<dbReference type="GO" id="GO:0015562">
    <property type="term" value="F:efflux transmembrane transporter activity"/>
    <property type="evidence" value="ECO:0007669"/>
    <property type="project" value="InterPro"/>
</dbReference>
<dbReference type="NCBIfam" id="TIGR01845">
    <property type="entry name" value="outer_NodT"/>
    <property type="match status" value="1"/>
</dbReference>
<comment type="subcellular location">
    <subcellularLocation>
        <location evidence="2">Cell membrane</location>
        <topology evidence="2">Lipid-anchor</topology>
    </subcellularLocation>
</comment>
<dbReference type="SUPFAM" id="SSF56954">
    <property type="entry name" value="Outer membrane efflux proteins (OEP)"/>
    <property type="match status" value="1"/>
</dbReference>
<dbReference type="PANTHER" id="PTHR30203:SF33">
    <property type="entry name" value="BLR4455 PROTEIN"/>
    <property type="match status" value="1"/>
</dbReference>
<keyword evidence="2" id="KW-0564">Palmitate</keyword>
<comment type="similarity">
    <text evidence="1 2">Belongs to the outer membrane factor (OMF) (TC 1.B.17) family.</text>
</comment>
<keyword evidence="2" id="KW-1134">Transmembrane beta strand</keyword>
<keyword evidence="2" id="KW-0472">Membrane</keyword>
<dbReference type="Gene3D" id="1.20.1600.10">
    <property type="entry name" value="Outer membrane efflux proteins (OEP)"/>
    <property type="match status" value="1"/>
</dbReference>
<organism evidence="3 4">
    <name type="scientific">Chryseobacterium oleae</name>
    <dbReference type="NCBI Taxonomy" id="491207"/>
    <lineage>
        <taxon>Bacteria</taxon>
        <taxon>Pseudomonadati</taxon>
        <taxon>Bacteroidota</taxon>
        <taxon>Flavobacteriia</taxon>
        <taxon>Flavobacteriales</taxon>
        <taxon>Weeksellaceae</taxon>
        <taxon>Chryseobacterium group</taxon>
        <taxon>Chryseobacterium</taxon>
    </lineage>
</organism>
<dbReference type="AlphaFoldDB" id="A0A1I4VUA4"/>
<keyword evidence="4" id="KW-1185">Reference proteome</keyword>
<dbReference type="Proteomes" id="UP000198769">
    <property type="component" value="Unassembled WGS sequence"/>
</dbReference>